<dbReference type="OrthoDB" id="2424658at2759"/>
<gene>
    <name evidence="1" type="ORF">DERYTH_LOCUS19204</name>
</gene>
<organism evidence="1 2">
    <name type="scientific">Dentiscutata erythropus</name>
    <dbReference type="NCBI Taxonomy" id="1348616"/>
    <lineage>
        <taxon>Eukaryota</taxon>
        <taxon>Fungi</taxon>
        <taxon>Fungi incertae sedis</taxon>
        <taxon>Mucoromycota</taxon>
        <taxon>Glomeromycotina</taxon>
        <taxon>Glomeromycetes</taxon>
        <taxon>Diversisporales</taxon>
        <taxon>Gigasporaceae</taxon>
        <taxon>Dentiscutata</taxon>
    </lineage>
</organism>
<evidence type="ECO:0000313" key="2">
    <source>
        <dbReference type="Proteomes" id="UP000789405"/>
    </source>
</evidence>
<protein>
    <submittedName>
        <fullName evidence="1">17208_t:CDS:1</fullName>
    </submittedName>
</protein>
<feature type="non-terminal residue" evidence="1">
    <location>
        <position position="1"/>
    </location>
</feature>
<sequence>NFSPVLVTRNKRNLALFLTAEGVFVLGDNDETFKISSPLVR</sequence>
<dbReference type="AlphaFoldDB" id="A0A9N9JHI9"/>
<keyword evidence="2" id="KW-1185">Reference proteome</keyword>
<evidence type="ECO:0000313" key="1">
    <source>
        <dbReference type="EMBL" id="CAG8776449.1"/>
    </source>
</evidence>
<accession>A0A9N9JHI9</accession>
<comment type="caution">
    <text evidence="1">The sequence shown here is derived from an EMBL/GenBank/DDBJ whole genome shotgun (WGS) entry which is preliminary data.</text>
</comment>
<dbReference type="Proteomes" id="UP000789405">
    <property type="component" value="Unassembled WGS sequence"/>
</dbReference>
<name>A0A9N9JHI9_9GLOM</name>
<reference evidence="1" key="1">
    <citation type="submission" date="2021-06" db="EMBL/GenBank/DDBJ databases">
        <authorList>
            <person name="Kallberg Y."/>
            <person name="Tangrot J."/>
            <person name="Rosling A."/>
        </authorList>
    </citation>
    <scope>NUCLEOTIDE SEQUENCE</scope>
    <source>
        <strain evidence="1">MA453B</strain>
    </source>
</reference>
<dbReference type="EMBL" id="CAJVPY010020647">
    <property type="protein sequence ID" value="CAG8776449.1"/>
    <property type="molecule type" value="Genomic_DNA"/>
</dbReference>
<proteinExistence type="predicted"/>